<accession>A0A1X7HWT2</accession>
<gene>
    <name evidence="1" type="ORF">SAMN05660862_0148</name>
</gene>
<proteinExistence type="predicted"/>
<evidence type="ECO:0000313" key="2">
    <source>
        <dbReference type="Proteomes" id="UP000192980"/>
    </source>
</evidence>
<sequence>MNVRSYKVHSFARLWLVPFNTIFNDMPKNYTFEIRETFGKKYLKVFLKDGIDPENIANHLQQLASVHKSNVTKQKSGNIDLTIYPSKLYEIEETQDEVALTLENYFNGSPVDPQFVDQTVTGVSEKAFYQVIDYMNILGKNLEGFKSLNVRFDEERYRDYFIPFLNSISKNHSAKGEVFNRNGKTDILMFDNNGNNLFIAECKLWKGEKYLIDGLNQLLSNYVNWRDEKVALVIFNRDTKNFTDVIEKSRNAILAHELCEGLVNQRAQTNFTFSFKNPDDPNKKILVELVLFNFA</sequence>
<organism evidence="1 2">
    <name type="scientific">Sphingobacterium psychroaquaticum</name>
    <dbReference type="NCBI Taxonomy" id="561061"/>
    <lineage>
        <taxon>Bacteria</taxon>
        <taxon>Pseudomonadati</taxon>
        <taxon>Bacteroidota</taxon>
        <taxon>Sphingobacteriia</taxon>
        <taxon>Sphingobacteriales</taxon>
        <taxon>Sphingobacteriaceae</taxon>
        <taxon>Sphingobacterium</taxon>
    </lineage>
</organism>
<keyword evidence="2" id="KW-1185">Reference proteome</keyword>
<dbReference type="STRING" id="561061.SAMN05660862_0148"/>
<protein>
    <submittedName>
        <fullName evidence="1">Uncharacterized protein</fullName>
    </submittedName>
</protein>
<dbReference type="EMBL" id="FXAU01000001">
    <property type="protein sequence ID" value="SMG06367.1"/>
    <property type="molecule type" value="Genomic_DNA"/>
</dbReference>
<dbReference type="Proteomes" id="UP000192980">
    <property type="component" value="Unassembled WGS sequence"/>
</dbReference>
<dbReference type="AlphaFoldDB" id="A0A1X7HWT2"/>
<name>A0A1X7HWT2_9SPHI</name>
<reference evidence="1 2" key="1">
    <citation type="submission" date="2017-04" db="EMBL/GenBank/DDBJ databases">
        <authorList>
            <person name="Afonso C.L."/>
            <person name="Miller P.J."/>
            <person name="Scott M.A."/>
            <person name="Spackman E."/>
            <person name="Goraichik I."/>
            <person name="Dimitrov K.M."/>
            <person name="Suarez D.L."/>
            <person name="Swayne D.E."/>
        </authorList>
    </citation>
    <scope>NUCLEOTIDE SEQUENCE [LARGE SCALE GENOMIC DNA]</scope>
    <source>
        <strain evidence="1 2">DSM 22418</strain>
    </source>
</reference>
<evidence type="ECO:0000313" key="1">
    <source>
        <dbReference type="EMBL" id="SMG06367.1"/>
    </source>
</evidence>